<organism evidence="9 10">
    <name type="scientific">Toxoplasma gondii GAB2-2007-GAL-DOM2</name>
    <dbReference type="NCBI Taxonomy" id="1130820"/>
    <lineage>
        <taxon>Eukaryota</taxon>
        <taxon>Sar</taxon>
        <taxon>Alveolata</taxon>
        <taxon>Apicomplexa</taxon>
        <taxon>Conoidasida</taxon>
        <taxon>Coccidia</taxon>
        <taxon>Eucoccidiorida</taxon>
        <taxon>Eimeriorina</taxon>
        <taxon>Sarcocystidae</taxon>
        <taxon>Toxoplasma</taxon>
    </lineage>
</organism>
<feature type="compositionally biased region" description="Basic and acidic residues" evidence="7">
    <location>
        <begin position="364"/>
        <end position="392"/>
    </location>
</feature>
<comment type="similarity">
    <text evidence="1">Belongs to the HTATSF1 family.</text>
</comment>
<name>A0A086JV97_TOXGO</name>
<dbReference type="EMBL" id="AHZU02001126">
    <property type="protein sequence ID" value="KFG36065.1"/>
    <property type="molecule type" value="Genomic_DNA"/>
</dbReference>
<dbReference type="InterPro" id="IPR000504">
    <property type="entry name" value="RRM_dom"/>
</dbReference>
<dbReference type="InterPro" id="IPR034392">
    <property type="entry name" value="TatSF1-like_RRM1"/>
</dbReference>
<dbReference type="PANTHER" id="PTHR15608">
    <property type="entry name" value="SPLICING FACTOR U2AF-ASSOCIATED PROTEIN 2"/>
    <property type="match status" value="1"/>
</dbReference>
<dbReference type="GO" id="GO:0003723">
    <property type="term" value="F:RNA binding"/>
    <property type="evidence" value="ECO:0007669"/>
    <property type="project" value="UniProtKB-UniRule"/>
</dbReference>
<evidence type="ECO:0000259" key="8">
    <source>
        <dbReference type="PROSITE" id="PS50102"/>
    </source>
</evidence>
<feature type="region of interest" description="Disordered" evidence="7">
    <location>
        <begin position="361"/>
        <end position="398"/>
    </location>
</feature>
<evidence type="ECO:0000313" key="9">
    <source>
        <dbReference type="EMBL" id="KFG36065.1"/>
    </source>
</evidence>
<dbReference type="SMART" id="SM00360">
    <property type="entry name" value="RRM"/>
    <property type="match status" value="2"/>
</dbReference>
<feature type="compositionally biased region" description="Low complexity" evidence="7">
    <location>
        <begin position="163"/>
        <end position="176"/>
    </location>
</feature>
<evidence type="ECO:0000256" key="2">
    <source>
        <dbReference type="ARBA" id="ARBA00022664"/>
    </source>
</evidence>
<evidence type="ECO:0000256" key="4">
    <source>
        <dbReference type="ARBA" id="ARBA00022884"/>
    </source>
</evidence>
<feature type="compositionally biased region" description="Basic and acidic residues" evidence="7">
    <location>
        <begin position="101"/>
        <end position="144"/>
    </location>
</feature>
<evidence type="ECO:0000256" key="3">
    <source>
        <dbReference type="ARBA" id="ARBA00022737"/>
    </source>
</evidence>
<dbReference type="OrthoDB" id="10258585at2759"/>
<dbReference type="Gene3D" id="3.30.70.330">
    <property type="match status" value="2"/>
</dbReference>
<feature type="region of interest" description="Disordered" evidence="7">
    <location>
        <begin position="665"/>
        <end position="705"/>
    </location>
</feature>
<dbReference type="InterPro" id="IPR034393">
    <property type="entry name" value="TatSF1-like"/>
</dbReference>
<feature type="compositionally biased region" description="Basic and acidic residues" evidence="7">
    <location>
        <begin position="278"/>
        <end position="289"/>
    </location>
</feature>
<evidence type="ECO:0000256" key="7">
    <source>
        <dbReference type="SAM" id="MobiDB-lite"/>
    </source>
</evidence>
<keyword evidence="2" id="KW-0507">mRNA processing</keyword>
<feature type="region of interest" description="Disordered" evidence="7">
    <location>
        <begin position="504"/>
        <end position="529"/>
    </location>
</feature>
<accession>A0A086JV97</accession>
<evidence type="ECO:0000313" key="10">
    <source>
        <dbReference type="Proteomes" id="UP000028837"/>
    </source>
</evidence>
<dbReference type="SUPFAM" id="SSF54928">
    <property type="entry name" value="RNA-binding domain, RBD"/>
    <property type="match status" value="2"/>
</dbReference>
<dbReference type="GO" id="GO:0005684">
    <property type="term" value="C:U2-type spliceosomal complex"/>
    <property type="evidence" value="ECO:0007669"/>
    <property type="project" value="TreeGrafter"/>
</dbReference>
<feature type="compositionally biased region" description="Polar residues" evidence="7">
    <location>
        <begin position="11"/>
        <end position="23"/>
    </location>
</feature>
<dbReference type="VEuPathDB" id="ToxoDB:TGDOM2_215230"/>
<feature type="compositionally biased region" description="Acidic residues" evidence="7">
    <location>
        <begin position="268"/>
        <end position="277"/>
    </location>
</feature>
<feature type="compositionally biased region" description="Basic and acidic residues" evidence="7">
    <location>
        <begin position="177"/>
        <end position="205"/>
    </location>
</feature>
<feature type="region of interest" description="Disordered" evidence="7">
    <location>
        <begin position="1"/>
        <end position="144"/>
    </location>
</feature>
<comment type="caution">
    <text evidence="9">The sequence shown here is derived from an EMBL/GenBank/DDBJ whole genome shotgun (WGS) entry which is preliminary data.</text>
</comment>
<sequence>MVRRSARTAKNARTSATPETENASPPSPSPSSPVSSRGRRRSTLQRSSPKEQSEQPSSLVVSSNSSIPSVSSKSEAAAAVASDPPTQAPDASGAQAVEAKATGEAEAEMRESGEKANDGDAEVKEGEEKTPGEAEVRGGEDTVKEREAEWYLILTEDAMAVLRSQQKQQEAQSQGEGSREEHSEGHKREEGDKREGETEEEKGGDRQGVLATGNESSVVGPVSAETVRIYFQHCLVDGYTQCWKPGMPAWLPLCSTDELKKVLQEADEGDLEEAQEDGGEKEGQTARLEDVPPEFKYVTPEGVRMVFDLAGKTWRTAEEYEALCSLLAEAEALPAASPEKHESAVAENREDMVFPGLSEEEVDRAEGEGEQGRTRELTEAERQKKEANAEKRRMYRQRLKKKKQEGRWVAGRKNPNIYVANLPADCTEEELAEIFKKAGVFKIDPETLRPKIRVYTDDTGRCKGDALISFVHENSVDIAIKYFDGFSFRDGACTLKVQRAEFAPKAGQGTSPKTEGSEGGSAESRTGKRDRRKYLAAKYEQERLLSWGDAIDDGSGRRIIILKPTYSSEEAELYEEGDAFYEELRQELFDEIAQFAKPEKVTVIPRHVQGVACVKLKTAEDAERIIEQFRGRYFDGRQLDVFFFDGRSDLKANCLPSRLKKPKAVTPVTPQAAGDTQEAEAAVQNEGATQEKHDIEEEKDDEEERLDKFGEWISQQSSDEEFEVQTEE</sequence>
<dbReference type="Proteomes" id="UP000028837">
    <property type="component" value="Unassembled WGS sequence"/>
</dbReference>
<gene>
    <name evidence="9" type="ORF">TGDOM2_215230</name>
</gene>
<protein>
    <submittedName>
        <fullName evidence="9">RNA recognition motif-containing protein</fullName>
    </submittedName>
</protein>
<dbReference type="InterPro" id="IPR012677">
    <property type="entry name" value="Nucleotide-bd_a/b_plait_sf"/>
</dbReference>
<dbReference type="InterPro" id="IPR035979">
    <property type="entry name" value="RBD_domain_sf"/>
</dbReference>
<evidence type="ECO:0000256" key="5">
    <source>
        <dbReference type="ARBA" id="ARBA00023187"/>
    </source>
</evidence>
<keyword evidence="5" id="KW-0508">mRNA splicing</keyword>
<keyword evidence="4 6" id="KW-0694">RNA-binding</keyword>
<dbReference type="GO" id="GO:0000398">
    <property type="term" value="P:mRNA splicing, via spliceosome"/>
    <property type="evidence" value="ECO:0007669"/>
    <property type="project" value="InterPro"/>
</dbReference>
<proteinExistence type="inferred from homology"/>
<feature type="compositionally biased region" description="Low complexity" evidence="7">
    <location>
        <begin position="54"/>
        <end position="82"/>
    </location>
</feature>
<feature type="region of interest" description="Disordered" evidence="7">
    <location>
        <begin position="162"/>
        <end position="217"/>
    </location>
</feature>
<dbReference type="GO" id="GO:0005686">
    <property type="term" value="C:U2 snRNP"/>
    <property type="evidence" value="ECO:0007669"/>
    <property type="project" value="TreeGrafter"/>
</dbReference>
<dbReference type="AlphaFoldDB" id="A0A086JV97"/>
<dbReference type="CDD" id="cd12281">
    <property type="entry name" value="RRM1_TatSF1_like"/>
    <property type="match status" value="1"/>
</dbReference>
<keyword evidence="3" id="KW-0677">Repeat</keyword>
<reference evidence="9 10" key="1">
    <citation type="submission" date="2014-02" db="EMBL/GenBank/DDBJ databases">
        <authorList>
            <person name="Sibley D."/>
            <person name="Venepally P."/>
            <person name="Karamycheva S."/>
            <person name="Hadjithomas M."/>
            <person name="Khan A."/>
            <person name="Brunk B."/>
            <person name="Roos D."/>
            <person name="Caler E."/>
            <person name="Lorenzi H."/>
        </authorList>
    </citation>
    <scope>NUCLEOTIDE SEQUENCE [LARGE SCALE GENOMIC DNA]</scope>
    <source>
        <strain evidence="9 10">GAB2-2007-GAL-DOM2</strain>
    </source>
</reference>
<evidence type="ECO:0000256" key="1">
    <source>
        <dbReference type="ARBA" id="ARBA00007747"/>
    </source>
</evidence>
<feature type="region of interest" description="Disordered" evidence="7">
    <location>
        <begin position="268"/>
        <end position="289"/>
    </location>
</feature>
<dbReference type="Pfam" id="PF00076">
    <property type="entry name" value="RRM_1"/>
    <property type="match status" value="1"/>
</dbReference>
<dbReference type="PROSITE" id="PS50102">
    <property type="entry name" value="RRM"/>
    <property type="match status" value="1"/>
</dbReference>
<dbReference type="PANTHER" id="PTHR15608:SF0">
    <property type="entry name" value="HIV TAT-SPECIFIC FACTOR 1"/>
    <property type="match status" value="1"/>
</dbReference>
<feature type="domain" description="RRM" evidence="8">
    <location>
        <begin position="415"/>
        <end position="502"/>
    </location>
</feature>
<evidence type="ECO:0000256" key="6">
    <source>
        <dbReference type="PROSITE-ProRule" id="PRU00176"/>
    </source>
</evidence>